<evidence type="ECO:0000313" key="1">
    <source>
        <dbReference type="EMBL" id="KKK47722.1"/>
    </source>
</evidence>
<name>A0A0F8VTQ3_9ZZZZ</name>
<dbReference type="AlphaFoldDB" id="A0A0F8VTQ3"/>
<protein>
    <submittedName>
        <fullName evidence="1">Uncharacterized protein</fullName>
    </submittedName>
</protein>
<gene>
    <name evidence="1" type="ORF">LCGC14_3152330</name>
</gene>
<proteinExistence type="predicted"/>
<comment type="caution">
    <text evidence="1">The sequence shown here is derived from an EMBL/GenBank/DDBJ whole genome shotgun (WGS) entry which is preliminary data.</text>
</comment>
<reference evidence="1" key="1">
    <citation type="journal article" date="2015" name="Nature">
        <title>Complex archaea that bridge the gap between prokaryotes and eukaryotes.</title>
        <authorList>
            <person name="Spang A."/>
            <person name="Saw J.H."/>
            <person name="Jorgensen S.L."/>
            <person name="Zaremba-Niedzwiedzka K."/>
            <person name="Martijn J."/>
            <person name="Lind A.E."/>
            <person name="van Eijk R."/>
            <person name="Schleper C."/>
            <person name="Guy L."/>
            <person name="Ettema T.J."/>
        </authorList>
    </citation>
    <scope>NUCLEOTIDE SEQUENCE</scope>
</reference>
<accession>A0A0F8VTQ3</accession>
<feature type="non-terminal residue" evidence="1">
    <location>
        <position position="59"/>
    </location>
</feature>
<dbReference type="EMBL" id="LAZR01069429">
    <property type="protein sequence ID" value="KKK47722.1"/>
    <property type="molecule type" value="Genomic_DNA"/>
</dbReference>
<sequence>MILSVSLRLIGLIDDIFGHNMGWREKIFLGFLPSFPLIILEIENNIGGIRLGILYSLVV</sequence>
<organism evidence="1">
    <name type="scientific">marine sediment metagenome</name>
    <dbReference type="NCBI Taxonomy" id="412755"/>
    <lineage>
        <taxon>unclassified sequences</taxon>
        <taxon>metagenomes</taxon>
        <taxon>ecological metagenomes</taxon>
    </lineage>
</organism>